<evidence type="ECO:0000313" key="2">
    <source>
        <dbReference type="Proteomes" id="UP000266723"/>
    </source>
</evidence>
<proteinExistence type="predicted"/>
<sequence length="170" mass="18535">MISLSLYVFNVNFKEHELAPTNQLRHGSSGAGGTLPLPFFFVFYLLSSSRSNLCRYASFSAFEGTSPSARLWSSGIHGDSGVGDGAWRSGRLIQYGSSFPRGGETTGEESVGLWSDFLYPDSWEHHVSRLALREWSTGGARLSTLRGGAATSQRRRFVFSGGKSSTPLEL</sequence>
<keyword evidence="2" id="KW-1185">Reference proteome</keyword>
<reference evidence="1 2" key="1">
    <citation type="journal article" date="2020" name="BMC Genomics">
        <title>Intraspecific diversification of the crop wild relative Brassica cretica Lam. using demographic model selection.</title>
        <authorList>
            <person name="Kioukis A."/>
            <person name="Michalopoulou V.A."/>
            <person name="Briers L."/>
            <person name="Pirintsos S."/>
            <person name="Studholme D.J."/>
            <person name="Pavlidis P."/>
            <person name="Sarris P.F."/>
        </authorList>
    </citation>
    <scope>NUCLEOTIDE SEQUENCE [LARGE SCALE GENOMIC DNA]</scope>
    <source>
        <strain evidence="2">cv. PFS-1207/04</strain>
    </source>
</reference>
<gene>
    <name evidence="1" type="ORF">DY000_02040480</name>
</gene>
<protein>
    <submittedName>
        <fullName evidence="1">Uncharacterized protein</fullName>
    </submittedName>
</protein>
<dbReference type="EMBL" id="QGKV02001507">
    <property type="protein sequence ID" value="KAF3531858.1"/>
    <property type="molecule type" value="Genomic_DNA"/>
</dbReference>
<evidence type="ECO:0000313" key="1">
    <source>
        <dbReference type="EMBL" id="KAF3531858.1"/>
    </source>
</evidence>
<name>A0ABQ7BHR3_BRACR</name>
<dbReference type="Proteomes" id="UP000266723">
    <property type="component" value="Unassembled WGS sequence"/>
</dbReference>
<accession>A0ABQ7BHR3</accession>
<comment type="caution">
    <text evidence="1">The sequence shown here is derived from an EMBL/GenBank/DDBJ whole genome shotgun (WGS) entry which is preliminary data.</text>
</comment>
<organism evidence="1 2">
    <name type="scientific">Brassica cretica</name>
    <name type="common">Mustard</name>
    <dbReference type="NCBI Taxonomy" id="69181"/>
    <lineage>
        <taxon>Eukaryota</taxon>
        <taxon>Viridiplantae</taxon>
        <taxon>Streptophyta</taxon>
        <taxon>Embryophyta</taxon>
        <taxon>Tracheophyta</taxon>
        <taxon>Spermatophyta</taxon>
        <taxon>Magnoliopsida</taxon>
        <taxon>eudicotyledons</taxon>
        <taxon>Gunneridae</taxon>
        <taxon>Pentapetalae</taxon>
        <taxon>rosids</taxon>
        <taxon>malvids</taxon>
        <taxon>Brassicales</taxon>
        <taxon>Brassicaceae</taxon>
        <taxon>Brassiceae</taxon>
        <taxon>Brassica</taxon>
    </lineage>
</organism>